<name>A0A2S7EQM8_9XANT</name>
<sequence>MATVAPAAVVNRTNKMSAERLYGVPTQSFIDTADAVDWLLAHLRETFAELNETAIKLRAPDLASRAIAEVH</sequence>
<gene>
    <name evidence="1" type="ORF">XhyaCFBP1156_18775</name>
</gene>
<protein>
    <submittedName>
        <fullName evidence="1">Uncharacterized protein</fullName>
    </submittedName>
</protein>
<comment type="caution">
    <text evidence="1">The sequence shown here is derived from an EMBL/GenBank/DDBJ whole genome shotgun (WGS) entry which is preliminary data.</text>
</comment>
<evidence type="ECO:0000313" key="1">
    <source>
        <dbReference type="EMBL" id="PPU95411.1"/>
    </source>
</evidence>
<organism evidence="1 2">
    <name type="scientific">Xanthomonas hyacinthi</name>
    <dbReference type="NCBI Taxonomy" id="56455"/>
    <lineage>
        <taxon>Bacteria</taxon>
        <taxon>Pseudomonadati</taxon>
        <taxon>Pseudomonadota</taxon>
        <taxon>Gammaproteobacteria</taxon>
        <taxon>Lysobacterales</taxon>
        <taxon>Lysobacteraceae</taxon>
        <taxon>Xanthomonas</taxon>
    </lineage>
</organism>
<proteinExistence type="predicted"/>
<accession>A0A2S7EQM8</accession>
<evidence type="ECO:0000313" key="2">
    <source>
        <dbReference type="Proteomes" id="UP000238261"/>
    </source>
</evidence>
<keyword evidence="2" id="KW-1185">Reference proteome</keyword>
<dbReference type="EMBL" id="MDEG01000028">
    <property type="protein sequence ID" value="PPU95411.1"/>
    <property type="molecule type" value="Genomic_DNA"/>
</dbReference>
<dbReference type="Proteomes" id="UP000238261">
    <property type="component" value="Unassembled WGS sequence"/>
</dbReference>
<dbReference type="AlphaFoldDB" id="A0A2S7EQM8"/>
<reference evidence="2" key="1">
    <citation type="submission" date="2016-08" db="EMBL/GenBank/DDBJ databases">
        <authorList>
            <person name="Merda D."/>
            <person name="Briand M."/>
            <person name="Taghouti G."/>
            <person name="Carrere S."/>
            <person name="Gouzy J."/>
            <person name="Portier P."/>
            <person name="Jacques M.-A."/>
            <person name="Fischer-Le Saux M."/>
        </authorList>
    </citation>
    <scope>NUCLEOTIDE SEQUENCE [LARGE SCALE GENOMIC DNA]</scope>
    <source>
        <strain evidence="2">CFBP1156</strain>
    </source>
</reference>